<comment type="caution">
    <text evidence="1">The sequence shown here is derived from an EMBL/GenBank/DDBJ whole genome shotgun (WGS) entry which is preliminary data.</text>
</comment>
<evidence type="ECO:0000313" key="1">
    <source>
        <dbReference type="EMBL" id="GFX88096.1"/>
    </source>
</evidence>
<gene>
    <name evidence="1" type="ORF">TNCV_159121</name>
</gene>
<organism evidence="1 2">
    <name type="scientific">Trichonephila clavipes</name>
    <name type="common">Golden silk orbweaver</name>
    <name type="synonym">Nephila clavipes</name>
    <dbReference type="NCBI Taxonomy" id="2585209"/>
    <lineage>
        <taxon>Eukaryota</taxon>
        <taxon>Metazoa</taxon>
        <taxon>Ecdysozoa</taxon>
        <taxon>Arthropoda</taxon>
        <taxon>Chelicerata</taxon>
        <taxon>Arachnida</taxon>
        <taxon>Araneae</taxon>
        <taxon>Araneomorphae</taxon>
        <taxon>Entelegynae</taxon>
        <taxon>Araneoidea</taxon>
        <taxon>Nephilidae</taxon>
        <taxon>Trichonephila</taxon>
    </lineage>
</organism>
<evidence type="ECO:0000313" key="2">
    <source>
        <dbReference type="Proteomes" id="UP000887159"/>
    </source>
</evidence>
<reference evidence="1" key="1">
    <citation type="submission" date="2020-08" db="EMBL/GenBank/DDBJ databases">
        <title>Multicomponent nature underlies the extraordinary mechanical properties of spider dragline silk.</title>
        <authorList>
            <person name="Kono N."/>
            <person name="Nakamura H."/>
            <person name="Mori M."/>
            <person name="Yoshida Y."/>
            <person name="Ohtoshi R."/>
            <person name="Malay A.D."/>
            <person name="Moran D.A.P."/>
            <person name="Tomita M."/>
            <person name="Numata K."/>
            <person name="Arakawa K."/>
        </authorList>
    </citation>
    <scope>NUCLEOTIDE SEQUENCE</scope>
</reference>
<name>A0A8X6UQ66_TRICX</name>
<keyword evidence="2" id="KW-1185">Reference proteome</keyword>
<dbReference type="InterPro" id="IPR036397">
    <property type="entry name" value="RNaseH_sf"/>
</dbReference>
<dbReference type="AlphaFoldDB" id="A0A8X6UQ66"/>
<dbReference type="SUPFAM" id="SSF53098">
    <property type="entry name" value="Ribonuclease H-like"/>
    <property type="match status" value="1"/>
</dbReference>
<proteinExistence type="predicted"/>
<dbReference type="Proteomes" id="UP000887159">
    <property type="component" value="Unassembled WGS sequence"/>
</dbReference>
<dbReference type="Gene3D" id="3.30.420.10">
    <property type="entry name" value="Ribonuclease H-like superfamily/Ribonuclease H"/>
    <property type="match status" value="1"/>
</dbReference>
<sequence length="126" mass="14194">MRTTQYHPSSNGIVERLYRTLKQALRCYDYKWTESLTVVLLGLRTCIKEDLNASCAEKVFGETIVLPGEFCESSSRAPTDSSEFLLRLRETFRTLKSTPASRYSSTSCSVHTASKPGLIYLSGLRD</sequence>
<dbReference type="PANTHER" id="PTHR38681:SF1">
    <property type="entry name" value="RETROVIRUS-RELATED POL POLYPROTEIN FROM TRANSPOSON 412-LIKE PROTEIN"/>
    <property type="match status" value="1"/>
</dbReference>
<dbReference type="PANTHER" id="PTHR38681">
    <property type="entry name" value="RETROVIRUS-RELATED POL POLYPROTEIN FROM TRANSPOSON 412-LIKE PROTEIN-RELATED"/>
    <property type="match status" value="1"/>
</dbReference>
<protein>
    <submittedName>
        <fullName evidence="1">Gag-Pol polyprotein</fullName>
    </submittedName>
</protein>
<accession>A0A8X6UQ66</accession>
<dbReference type="EMBL" id="BMAU01021046">
    <property type="protein sequence ID" value="GFX88096.1"/>
    <property type="molecule type" value="Genomic_DNA"/>
</dbReference>
<dbReference type="GO" id="GO:0003676">
    <property type="term" value="F:nucleic acid binding"/>
    <property type="evidence" value="ECO:0007669"/>
    <property type="project" value="InterPro"/>
</dbReference>
<dbReference type="InterPro" id="IPR012337">
    <property type="entry name" value="RNaseH-like_sf"/>
</dbReference>